<comment type="caution">
    <text evidence="15">The sequence shown here is derived from an EMBL/GenBank/DDBJ whole genome shotgun (WGS) entry which is preliminary data.</text>
</comment>
<comment type="subcellular location">
    <subcellularLocation>
        <location evidence="2">Cytoplasm</location>
        <location evidence="2">Cytosol</location>
    </subcellularLocation>
    <subcellularLocation>
        <location evidence="1">Nucleus speckle</location>
    </subcellularLocation>
</comment>
<keyword evidence="16" id="KW-1185">Reference proteome</keyword>
<evidence type="ECO:0000259" key="14">
    <source>
        <dbReference type="Pfam" id="PF23096"/>
    </source>
</evidence>
<organism evidence="15 16">
    <name type="scientific">Liparis tanakae</name>
    <name type="common">Tanaka's snailfish</name>
    <dbReference type="NCBI Taxonomy" id="230148"/>
    <lineage>
        <taxon>Eukaryota</taxon>
        <taxon>Metazoa</taxon>
        <taxon>Chordata</taxon>
        <taxon>Craniata</taxon>
        <taxon>Vertebrata</taxon>
        <taxon>Euteleostomi</taxon>
        <taxon>Actinopterygii</taxon>
        <taxon>Neopterygii</taxon>
        <taxon>Teleostei</taxon>
        <taxon>Neoteleostei</taxon>
        <taxon>Acanthomorphata</taxon>
        <taxon>Eupercaria</taxon>
        <taxon>Perciformes</taxon>
        <taxon>Cottioidei</taxon>
        <taxon>Cottales</taxon>
        <taxon>Liparidae</taxon>
        <taxon>Liparis</taxon>
    </lineage>
</organism>
<comment type="similarity">
    <text evidence="3">Belongs to the BLM10 family.</text>
</comment>
<evidence type="ECO:0000259" key="13">
    <source>
        <dbReference type="Pfam" id="PF16507"/>
    </source>
</evidence>
<dbReference type="InterPro" id="IPR016024">
    <property type="entry name" value="ARM-type_fold"/>
</dbReference>
<dbReference type="EMBL" id="SRLO01000215">
    <property type="protein sequence ID" value="TNN66674.1"/>
    <property type="molecule type" value="Genomic_DNA"/>
</dbReference>
<evidence type="ECO:0000256" key="2">
    <source>
        <dbReference type="ARBA" id="ARBA00004514"/>
    </source>
</evidence>
<dbReference type="GO" id="GO:1990111">
    <property type="term" value="C:spermatoproteasome complex"/>
    <property type="evidence" value="ECO:0007669"/>
    <property type="project" value="TreeGrafter"/>
</dbReference>
<gene>
    <name evidence="15" type="primary">psme4a</name>
    <name evidence="15" type="ORF">EYF80_023063</name>
</gene>
<sequence>MNKAQSDTLGFVPQKDIVYNKLLPYAERLDEESNDILSQIKSNLCRAVQLREIWPGVLFWTRKLSTYMRLYGRKFSKEDHVLFIKLLYELVTIPKLEISMMQGLARLLINLLKKRELLSREDLELRWRPLYELHDRILFSKTEHLGLNWFPNSVESVLKTLVKCCRPYFAESATQEMLDEWRPLLCPFDVTMQRAISYFELFLPTTLPPELHDKGFKLWFDEFITLWLSVQNLPSWELHLVNLFARLTNDNIGYIDWDPHISKGGPSKQAQAQLSGLFNSITSFFHPSNHGRWLMKLMKLLQRLPASVVRRLHRERYKKPTWLTPIPESHKLTEEDITCFVQSMMQPVLLAMFSKTGSLAAAQALQNLALMRPELVIPPVLEKTYPALETLTEPHQLTATLSCMIGVARSLVSGAQRFPEGPTHMLPLLMRALPGVDPNDFSKCMITFQFIATFVTLVPLVDCSSALHERTDLTEVEREMCSASAEFEDFVLLFMDRCFALIDSSTLEQTREETETEKMTHLESLVELGLSSTFSTILTQCSLDIFKVALGKVFNFATTNIFETRVAGRMVADMCRAASKVTRVDGDKVLPYRSDLVQILQLTLHLKCKQGYILACNLLHHILRSSALTYPTEYCSMPGGFHQPISDYLPIKDWGRPGDLWNLDIRWHVPSVEENSFVFYVLDLILQPELQRLQRFAQGEQDMGRDDVLQSLTIIQHCLLGAGNLMPPLKGEPIPELVHSMVNLDETTLYTGANYDESRENYRDAVCGVMRRLLHYILEHSEDDTKSLFSIIKIISDLMHFRGSHKHEFDTRWKSFNLVKKSMENRLRRLTVEGCQYRSIHQELMKDLLRLSTSTYSQVRSRAQGVLYTALGTYNFCCRDLIPHVLEFLNPENSTVTQQQFKGALYCLLGNHSGVCLANLHDWDCIAVTWPAIVRSGLSSAMSLEKPSIVRLFDDLADKIHRQYETIGVDFSIPAECCAVAKQLMIAGNPVPGEPVPSEEEAAEGLKRQELKNLESVEKYKRLIGDLLDFLNNRNMPWKFEQIAIGFMSLLLRDDHQLPPPAVLFFVKSLNHDSLYVRKVAISAVAGIMKQIKRPHKKVPVSPSELCGGKELSGIVAGDRQDNKWLQYNGSSLPRTQQEWDSCVFVEKTHWGYYCWPRKLMIYAPMEEQPKQNLTREEMTEREQIIFDHFSDPVFINQFVEFLSLEDRKGKDKFSPRRFCLFKGLFRNFGDVFLPVLRPHMERLVADSHESKQRCVAEIMSGLIRGCKHWSFFKVESLWELLCPLLRTALSNITIETYADWGTCIATACESRDPRKLHWLFEMLMDRLYVLQGGLAQQEWRVPELLHRLLQYLEPKLTQVYKNVRERIGSVLTYIFMIDVNLPYTQPTTSPRISDFTERILLQLKPLIEGDEEIQNHVVEENDVGEQDERTQAIKLLKTVLKWLIASAGRSFSTAVPEQLRLLPLLFKIAPVENDDSYDELKRDAKTCLSLMSQGLLYTDQIPMVLSALQEISGSSSWHARYTVLTYLQIMVFYNLFTYMSDQEAVNGVRALVVRLLEDEQLEVREMAATTLSGFLQCNFLSMDAPMQTHFEALCKTRLPKKKTRELGSTVDTIPSADLVRRHAGVLGLSACILSSPYDVPTWMPQLLMDLSAHLNDTQPIEVRAITYFPR</sequence>
<keyword evidence="8" id="KW-0234">DNA repair</keyword>
<keyword evidence="5" id="KW-0677">Repeat</keyword>
<dbReference type="FunFam" id="1.25.10.10:FF:000183">
    <property type="entry name" value="Proteasome activator complex subunit 4"/>
    <property type="match status" value="1"/>
</dbReference>
<comment type="subunit">
    <text evidence="11">Homodimer. Interacts with the 20S and 26S proteasomes.</text>
</comment>
<dbReference type="InterPro" id="IPR055455">
    <property type="entry name" value="HEAT_PSME4"/>
</dbReference>
<comment type="function">
    <text evidence="10">Associated component of the proteasome that specifically recognizes acetylated histones and promotes ATP- and ubiquitin-independent degradation of core histones during DNA damage response. Recognizes and binds acetylated histones via its bromodomain-like (BRDL) region and activates the proteasome by opening the gated channel for substrate entry. Binds to the core proteasome via its C-terminus, which occupies the same binding sites as the proteasomal ATPases, opening the closed structure of the proteasome via an active gating mechanism. involved in DNA damage response in somatic cells: binds to acetylated histones and promotes degradation of histones.</text>
</comment>
<evidence type="ECO:0000256" key="3">
    <source>
        <dbReference type="ARBA" id="ARBA00005739"/>
    </source>
</evidence>
<keyword evidence="6" id="KW-0227">DNA damage</keyword>
<feature type="domain" description="Proteasome activator complex subunit 4 C-terminal" evidence="12">
    <location>
        <begin position="1620"/>
        <end position="1662"/>
    </location>
</feature>
<dbReference type="GO" id="GO:0010499">
    <property type="term" value="P:proteasomal ubiquitin-independent protein catabolic process"/>
    <property type="evidence" value="ECO:0007669"/>
    <property type="project" value="TreeGrafter"/>
</dbReference>
<dbReference type="GO" id="GO:0016607">
    <property type="term" value="C:nuclear speck"/>
    <property type="evidence" value="ECO:0007669"/>
    <property type="project" value="UniProtKB-SubCell"/>
</dbReference>
<dbReference type="GO" id="GO:0005829">
    <property type="term" value="C:cytosol"/>
    <property type="evidence" value="ECO:0007669"/>
    <property type="project" value="UniProtKB-SubCell"/>
</dbReference>
<dbReference type="Pfam" id="PF16507">
    <property type="entry name" value="HEAT_PSME4_mid"/>
    <property type="match status" value="1"/>
</dbReference>
<reference evidence="15 16" key="1">
    <citation type="submission" date="2019-03" db="EMBL/GenBank/DDBJ databases">
        <title>First draft genome of Liparis tanakae, snailfish: a comprehensive survey of snailfish specific genes.</title>
        <authorList>
            <person name="Kim W."/>
            <person name="Song I."/>
            <person name="Jeong J.-H."/>
            <person name="Kim D."/>
            <person name="Kim S."/>
            <person name="Ryu S."/>
            <person name="Song J.Y."/>
            <person name="Lee S.K."/>
        </authorList>
    </citation>
    <scope>NUCLEOTIDE SEQUENCE [LARGE SCALE GENOMIC DNA]</scope>
    <source>
        <tissue evidence="15">Muscle</tissue>
    </source>
</reference>
<evidence type="ECO:0000259" key="12">
    <source>
        <dbReference type="Pfam" id="PF11919"/>
    </source>
</evidence>
<feature type="domain" description="Proteasome activator complex subunit 4-like HEAT repeat-like" evidence="14">
    <location>
        <begin position="1063"/>
        <end position="1328"/>
    </location>
</feature>
<dbReference type="GO" id="GO:0006281">
    <property type="term" value="P:DNA repair"/>
    <property type="evidence" value="ECO:0007669"/>
    <property type="project" value="UniProtKB-KW"/>
</dbReference>
<dbReference type="PANTHER" id="PTHR32170">
    <property type="entry name" value="PROTEASOME ACTIVATOR COMPLEX SUBUNIT 4"/>
    <property type="match status" value="1"/>
</dbReference>
<dbReference type="Pfam" id="PF11919">
    <property type="entry name" value="PSME4_C"/>
    <property type="match status" value="1"/>
</dbReference>
<dbReference type="Gene3D" id="1.25.10.10">
    <property type="entry name" value="Leucine-rich Repeat Variant"/>
    <property type="match status" value="1"/>
</dbReference>
<dbReference type="InterPro" id="IPR011989">
    <property type="entry name" value="ARM-like"/>
</dbReference>
<evidence type="ECO:0000256" key="1">
    <source>
        <dbReference type="ARBA" id="ARBA00004324"/>
    </source>
</evidence>
<keyword evidence="9" id="KW-0539">Nucleus</keyword>
<dbReference type="SUPFAM" id="SSF48371">
    <property type="entry name" value="ARM repeat"/>
    <property type="match status" value="2"/>
</dbReference>
<evidence type="ECO:0000256" key="10">
    <source>
        <dbReference type="ARBA" id="ARBA00056104"/>
    </source>
</evidence>
<evidence type="ECO:0000256" key="5">
    <source>
        <dbReference type="ARBA" id="ARBA00022737"/>
    </source>
</evidence>
<dbReference type="InterPro" id="IPR035309">
    <property type="entry name" value="PSME4"/>
</dbReference>
<name>A0A4Z2HNY9_9TELE</name>
<dbReference type="Proteomes" id="UP000314294">
    <property type="component" value="Unassembled WGS sequence"/>
</dbReference>
<protein>
    <submittedName>
        <fullName evidence="15">Proteasome activator complex subunit 4A</fullName>
    </submittedName>
</protein>
<feature type="domain" description="Proteasome activator Blm10 middle HEAT repeats region" evidence="13">
    <location>
        <begin position="274"/>
        <end position="581"/>
    </location>
</feature>
<dbReference type="InterPro" id="IPR021843">
    <property type="entry name" value="PSME4_C"/>
</dbReference>
<evidence type="ECO:0000256" key="4">
    <source>
        <dbReference type="ARBA" id="ARBA00022490"/>
    </source>
</evidence>
<keyword evidence="7 15" id="KW-0647">Proteasome</keyword>
<keyword evidence="4" id="KW-0963">Cytoplasm</keyword>
<evidence type="ECO:0000256" key="8">
    <source>
        <dbReference type="ARBA" id="ARBA00023204"/>
    </source>
</evidence>
<proteinExistence type="inferred from homology"/>
<dbReference type="PANTHER" id="PTHR32170:SF3">
    <property type="entry name" value="PROTEASOME ACTIVATOR COMPLEX SUBUNIT 4"/>
    <property type="match status" value="1"/>
</dbReference>
<evidence type="ECO:0000313" key="16">
    <source>
        <dbReference type="Proteomes" id="UP000314294"/>
    </source>
</evidence>
<accession>A0A4Z2HNY9</accession>
<dbReference type="GO" id="GO:0070628">
    <property type="term" value="F:proteasome binding"/>
    <property type="evidence" value="ECO:0007669"/>
    <property type="project" value="InterPro"/>
</dbReference>
<evidence type="ECO:0000256" key="6">
    <source>
        <dbReference type="ARBA" id="ARBA00022763"/>
    </source>
</evidence>
<dbReference type="Pfam" id="PF23096">
    <property type="entry name" value="HEAT_PSME4"/>
    <property type="match status" value="1"/>
</dbReference>
<dbReference type="OrthoDB" id="17907at2759"/>
<evidence type="ECO:0000256" key="11">
    <source>
        <dbReference type="ARBA" id="ARBA00065126"/>
    </source>
</evidence>
<evidence type="ECO:0000313" key="15">
    <source>
        <dbReference type="EMBL" id="TNN66674.1"/>
    </source>
</evidence>
<dbReference type="GO" id="GO:0016504">
    <property type="term" value="F:peptidase activator activity"/>
    <property type="evidence" value="ECO:0007669"/>
    <property type="project" value="InterPro"/>
</dbReference>
<evidence type="ECO:0000256" key="9">
    <source>
        <dbReference type="ARBA" id="ARBA00023242"/>
    </source>
</evidence>
<dbReference type="InterPro" id="IPR032430">
    <property type="entry name" value="Blm10_mid"/>
</dbReference>
<evidence type="ECO:0000256" key="7">
    <source>
        <dbReference type="ARBA" id="ARBA00022942"/>
    </source>
</evidence>